<evidence type="ECO:0000313" key="1">
    <source>
        <dbReference type="EMBL" id="KAF0483163.1"/>
    </source>
</evidence>
<dbReference type="Pfam" id="PF14022">
    <property type="entry name" value="DUF4238"/>
    <property type="match status" value="1"/>
</dbReference>
<evidence type="ECO:0008006" key="3">
    <source>
        <dbReference type="Google" id="ProtNLM"/>
    </source>
</evidence>
<gene>
    <name evidence="1" type="ORF">F8M41_023331</name>
</gene>
<organism evidence="1 2">
    <name type="scientific">Gigaspora margarita</name>
    <dbReference type="NCBI Taxonomy" id="4874"/>
    <lineage>
        <taxon>Eukaryota</taxon>
        <taxon>Fungi</taxon>
        <taxon>Fungi incertae sedis</taxon>
        <taxon>Mucoromycota</taxon>
        <taxon>Glomeromycotina</taxon>
        <taxon>Glomeromycetes</taxon>
        <taxon>Diversisporales</taxon>
        <taxon>Gigasporaceae</taxon>
        <taxon>Gigaspora</taxon>
    </lineage>
</organism>
<dbReference type="EMBL" id="WTPW01000754">
    <property type="protein sequence ID" value="KAF0483163.1"/>
    <property type="molecule type" value="Genomic_DNA"/>
</dbReference>
<dbReference type="OrthoDB" id="5340163at2759"/>
<dbReference type="InterPro" id="IPR025332">
    <property type="entry name" value="DUF4238"/>
</dbReference>
<reference evidence="1 2" key="1">
    <citation type="journal article" date="2019" name="Environ. Microbiol.">
        <title>At the nexus of three kingdoms: the genome of the mycorrhizal fungus Gigaspora margarita provides insights into plant, endobacterial and fungal interactions.</title>
        <authorList>
            <person name="Venice F."/>
            <person name="Ghignone S."/>
            <person name="Salvioli di Fossalunga A."/>
            <person name="Amselem J."/>
            <person name="Novero M."/>
            <person name="Xianan X."/>
            <person name="Sedzielewska Toro K."/>
            <person name="Morin E."/>
            <person name="Lipzen A."/>
            <person name="Grigoriev I.V."/>
            <person name="Henrissat B."/>
            <person name="Martin F.M."/>
            <person name="Bonfante P."/>
        </authorList>
    </citation>
    <scope>NUCLEOTIDE SEQUENCE [LARGE SCALE GENOMIC DNA]</scope>
    <source>
        <strain evidence="1 2">BEG34</strain>
    </source>
</reference>
<dbReference type="AlphaFoldDB" id="A0A8H4ADJ8"/>
<accession>A0A8H4ADJ8</accession>
<proteinExistence type="predicted"/>
<sequence length="372" mass="43542">MTTMERNEYHHYIPKFILRNFAIENFNQNQTKKKEESLQIYDRAKDRLGISPIARTYGGINMYKDLNHDDTMHVERKLANLEEKASKVVKDIIIEASQTNGKIILLRKNLADLCKFLFIMNYRNPYRKIQFTNNDFDIITRPLVERFMQEHNLNHPQEVWLQNVREILDTPHEDVQNNLKIFPIDRTDYELRMKGCFLAIWQAGKTDEFIMTTNAFGIFEGITVTTPMGPVHKVFHWFFVISPKVLLVLCDFGFKEGIGFDTFYGHRSIFKNVSHPQPILECVNNSQHESIPDSNPDDKFTFTFVKVKSATVHLVNSILLNEATPDLQVSFLSLSYLYKTLVKYNKSIEDTSTLQDFSNMKKTLFRALNRIH</sequence>
<evidence type="ECO:0000313" key="2">
    <source>
        <dbReference type="Proteomes" id="UP000439903"/>
    </source>
</evidence>
<dbReference type="Proteomes" id="UP000439903">
    <property type="component" value="Unassembled WGS sequence"/>
</dbReference>
<protein>
    <recommendedName>
        <fullName evidence="3">DUF4238 domain-containing protein</fullName>
    </recommendedName>
</protein>
<comment type="caution">
    <text evidence="1">The sequence shown here is derived from an EMBL/GenBank/DDBJ whole genome shotgun (WGS) entry which is preliminary data.</text>
</comment>
<name>A0A8H4ADJ8_GIGMA</name>
<keyword evidence="2" id="KW-1185">Reference proteome</keyword>